<evidence type="ECO:0000256" key="4">
    <source>
        <dbReference type="ARBA" id="ARBA00022806"/>
    </source>
</evidence>
<dbReference type="STRING" id="502025.Hoch_2326"/>
<dbReference type="SMART" id="SM00490">
    <property type="entry name" value="HELICc"/>
    <property type="match status" value="2"/>
</dbReference>
<dbReference type="SMART" id="SM00487">
    <property type="entry name" value="DEXDc"/>
    <property type="match status" value="1"/>
</dbReference>
<dbReference type="PROSITE" id="PS51194">
    <property type="entry name" value="HELICASE_CTER"/>
    <property type="match status" value="1"/>
</dbReference>
<dbReference type="InterPro" id="IPR027417">
    <property type="entry name" value="P-loop_NTPase"/>
</dbReference>
<evidence type="ECO:0000256" key="8">
    <source>
        <dbReference type="ARBA" id="ARBA00049819"/>
    </source>
</evidence>
<organism evidence="12 13">
    <name type="scientific">Haliangium ochraceum (strain DSM 14365 / JCM 11303 / SMP-2)</name>
    <dbReference type="NCBI Taxonomy" id="502025"/>
    <lineage>
        <taxon>Bacteria</taxon>
        <taxon>Pseudomonadati</taxon>
        <taxon>Myxococcota</taxon>
        <taxon>Polyangia</taxon>
        <taxon>Haliangiales</taxon>
        <taxon>Kofleriaceae</taxon>
        <taxon>Haliangium</taxon>
    </lineage>
</organism>
<dbReference type="InterPro" id="IPR001650">
    <property type="entry name" value="Helicase_C-like"/>
</dbReference>
<evidence type="ECO:0000313" key="12">
    <source>
        <dbReference type="EMBL" id="ACY14868.1"/>
    </source>
</evidence>
<dbReference type="InterPro" id="IPR014001">
    <property type="entry name" value="Helicase_ATP-bd"/>
</dbReference>
<feature type="compositionally biased region" description="Low complexity" evidence="9">
    <location>
        <begin position="572"/>
        <end position="584"/>
    </location>
</feature>
<feature type="domain" description="Helicase C-terminal" evidence="11">
    <location>
        <begin position="529"/>
        <end position="705"/>
    </location>
</feature>
<dbReference type="Pfam" id="PF00271">
    <property type="entry name" value="Helicase_C"/>
    <property type="match status" value="1"/>
</dbReference>
<feature type="region of interest" description="Disordered" evidence="9">
    <location>
        <begin position="559"/>
        <end position="584"/>
    </location>
</feature>
<keyword evidence="6" id="KW-0238">DNA-binding</keyword>
<sequence length="782" mass="83820">MHARRNSGYTRPVVRTSSSSPVAADTAALDAPVTTLPGIGPSLSARLAERGLHTLGDLLWLVPRRYDDARRVTPLGQAIAEARREPSARTTTLGVVLASRFHRRGRKRWFDARLAGTDDPEARLLVRWFGARESLAKRFPKGARVVLSGRLDCRTVGAEMQNPDILATTTAGGDRVSTAGGDILTRYPDVPGVAAATLAKACREAVRRGLSQVVDAVPAALAARLDLVPLSEALRHLHEPPAGLSVDEVAALDSADSAWHRRLAFEELFLLGLVVARRRHLHRLGRAVPCPALPWQERAELLGRALPYQLTGAQQRAIEIIGRELAEAVPMNRLLQGDVGAGKTAVAFAAAQQACSAGRQVAFMAPTALLAEQHAATLMPWCIALGMRATLLTAATPRKTRAEVLALLRAHQLDLVIGTHALLSEGVDFAALGLVIIDEQHRFGVAQRVGLRAKGEGEGDSAVPDENVRSSEKDASDAGGSPHLLVMTATPIPRTLALTAYGDLDVTVLDELPPGRQPPRTLVLAGSDGRDRAHAMVRERLQAGERIFVVCPLVEPAEGERDAETAPADSLQGQAQARADATTTAERLQRTFAPARVGLVHGRMVQAERDRVMGDFRAGRVDILVATTVIEVGVDVPEATVMVILEAHCFGLAQLHQLRGRVGRGGGSSLCLLMTRRQRTAEAEQRLATMAATCDGFRIAEEDLRLRGPGELLGVRQSGLPRLRFGDLRAHGALLVAARDAAETLLAADPELRDPAHAGTRRALRERLRELGESSVFGAESG</sequence>
<dbReference type="InterPro" id="IPR045562">
    <property type="entry name" value="RecG_dom3_C"/>
</dbReference>
<dbReference type="GO" id="GO:0016787">
    <property type="term" value="F:hydrolase activity"/>
    <property type="evidence" value="ECO:0007669"/>
    <property type="project" value="UniProtKB-KW"/>
</dbReference>
<feature type="compositionally biased region" description="Low complexity" evidence="9">
    <location>
        <begin position="10"/>
        <end position="21"/>
    </location>
</feature>
<dbReference type="SUPFAM" id="SSF52540">
    <property type="entry name" value="P-loop containing nucleoside triphosphate hydrolases"/>
    <property type="match status" value="1"/>
</dbReference>
<evidence type="ECO:0000256" key="6">
    <source>
        <dbReference type="ARBA" id="ARBA00023125"/>
    </source>
</evidence>
<reference evidence="12 13" key="1">
    <citation type="journal article" date="2010" name="Stand. Genomic Sci.">
        <title>Complete genome sequence of Haliangium ochraceum type strain (SMP-2).</title>
        <authorList>
            <consortium name="US DOE Joint Genome Institute (JGI-PGF)"/>
            <person name="Ivanova N."/>
            <person name="Daum C."/>
            <person name="Lang E."/>
            <person name="Abt B."/>
            <person name="Kopitz M."/>
            <person name="Saunders E."/>
            <person name="Lapidus A."/>
            <person name="Lucas S."/>
            <person name="Glavina Del Rio T."/>
            <person name="Nolan M."/>
            <person name="Tice H."/>
            <person name="Copeland A."/>
            <person name="Cheng J.F."/>
            <person name="Chen F."/>
            <person name="Bruce D."/>
            <person name="Goodwin L."/>
            <person name="Pitluck S."/>
            <person name="Mavromatis K."/>
            <person name="Pati A."/>
            <person name="Mikhailova N."/>
            <person name="Chen A."/>
            <person name="Palaniappan K."/>
            <person name="Land M."/>
            <person name="Hauser L."/>
            <person name="Chang Y.J."/>
            <person name="Jeffries C.D."/>
            <person name="Detter J.C."/>
            <person name="Brettin T."/>
            <person name="Rohde M."/>
            <person name="Goker M."/>
            <person name="Bristow J."/>
            <person name="Markowitz V."/>
            <person name="Eisen J.A."/>
            <person name="Hugenholtz P."/>
            <person name="Kyrpides N.C."/>
            <person name="Klenk H.P."/>
        </authorList>
    </citation>
    <scope>NUCLEOTIDE SEQUENCE [LARGE SCALE GENOMIC DNA]</scope>
    <source>
        <strain evidence="13">DSM 14365 / CIP 107738 / JCM 11303 / AJ 13395 / SMP-2</strain>
    </source>
</reference>
<feature type="domain" description="Helicase ATP-binding" evidence="10">
    <location>
        <begin position="324"/>
        <end position="509"/>
    </location>
</feature>
<evidence type="ECO:0000256" key="3">
    <source>
        <dbReference type="ARBA" id="ARBA00022801"/>
    </source>
</evidence>
<proteinExistence type="predicted"/>
<dbReference type="PANTHER" id="PTHR47964">
    <property type="entry name" value="ATP-DEPENDENT DNA HELICASE HOMOLOG RECG, CHLOROPLASTIC"/>
    <property type="match status" value="1"/>
</dbReference>
<dbReference type="Gene3D" id="1.10.150.20">
    <property type="entry name" value="5' to 3' exonuclease, C-terminal subdomain"/>
    <property type="match status" value="1"/>
</dbReference>
<keyword evidence="5" id="KW-0067">ATP-binding</keyword>
<dbReference type="InterPro" id="IPR011545">
    <property type="entry name" value="DEAD/DEAH_box_helicase_dom"/>
</dbReference>
<evidence type="ECO:0000259" key="10">
    <source>
        <dbReference type="PROSITE" id="PS51192"/>
    </source>
</evidence>
<dbReference type="Gene3D" id="3.40.50.300">
    <property type="entry name" value="P-loop containing nucleotide triphosphate hydrolases"/>
    <property type="match status" value="2"/>
</dbReference>
<dbReference type="InterPro" id="IPR047112">
    <property type="entry name" value="RecG/Mfd"/>
</dbReference>
<keyword evidence="2" id="KW-0227">DNA damage</keyword>
<name>D0LI39_HALO1</name>
<dbReference type="Pfam" id="PF19833">
    <property type="entry name" value="RecG_dom3_C"/>
    <property type="match status" value="1"/>
</dbReference>
<protein>
    <recommendedName>
        <fullName evidence="8">Probable DNA 3'-5' helicase RecG</fullName>
    </recommendedName>
</protein>
<keyword evidence="3" id="KW-0378">Hydrolase</keyword>
<dbReference type="Proteomes" id="UP000001880">
    <property type="component" value="Chromosome"/>
</dbReference>
<dbReference type="GO" id="GO:0003677">
    <property type="term" value="F:DNA binding"/>
    <property type="evidence" value="ECO:0007669"/>
    <property type="project" value="UniProtKB-KW"/>
</dbReference>
<dbReference type="EMBL" id="CP001804">
    <property type="protein sequence ID" value="ACY14868.1"/>
    <property type="molecule type" value="Genomic_DNA"/>
</dbReference>
<dbReference type="InterPro" id="IPR012340">
    <property type="entry name" value="NA-bd_OB-fold"/>
</dbReference>
<dbReference type="eggNOG" id="COG1200">
    <property type="taxonomic scope" value="Bacteria"/>
</dbReference>
<keyword evidence="1" id="KW-0547">Nucleotide-binding</keyword>
<keyword evidence="4 12" id="KW-0347">Helicase</keyword>
<dbReference type="GO" id="GO:0003678">
    <property type="term" value="F:DNA helicase activity"/>
    <property type="evidence" value="ECO:0007669"/>
    <property type="project" value="TreeGrafter"/>
</dbReference>
<dbReference type="HOGENOM" id="CLU_005122_7_1_7"/>
<dbReference type="CDD" id="cd04488">
    <property type="entry name" value="RecG_wedge_OBF"/>
    <property type="match status" value="1"/>
</dbReference>
<evidence type="ECO:0000256" key="7">
    <source>
        <dbReference type="ARBA" id="ARBA00023204"/>
    </source>
</evidence>
<gene>
    <name evidence="12" type="ordered locus">Hoch_2326</name>
</gene>
<evidence type="ECO:0000256" key="1">
    <source>
        <dbReference type="ARBA" id="ARBA00022741"/>
    </source>
</evidence>
<feature type="region of interest" description="Disordered" evidence="9">
    <location>
        <begin position="454"/>
        <end position="482"/>
    </location>
</feature>
<evidence type="ECO:0000256" key="9">
    <source>
        <dbReference type="SAM" id="MobiDB-lite"/>
    </source>
</evidence>
<evidence type="ECO:0000313" key="13">
    <source>
        <dbReference type="Proteomes" id="UP000001880"/>
    </source>
</evidence>
<evidence type="ECO:0000256" key="5">
    <source>
        <dbReference type="ARBA" id="ARBA00022840"/>
    </source>
</evidence>
<dbReference type="KEGG" id="hoh:Hoch_2326"/>
<dbReference type="Pfam" id="PF17191">
    <property type="entry name" value="RecG_wedge"/>
    <property type="match status" value="1"/>
</dbReference>
<evidence type="ECO:0000256" key="2">
    <source>
        <dbReference type="ARBA" id="ARBA00022763"/>
    </source>
</evidence>
<feature type="region of interest" description="Disordered" evidence="9">
    <location>
        <begin position="1"/>
        <end position="21"/>
    </location>
</feature>
<feature type="compositionally biased region" description="Basic and acidic residues" evidence="9">
    <location>
        <begin position="466"/>
        <end position="476"/>
    </location>
</feature>
<dbReference type="InterPro" id="IPR033454">
    <property type="entry name" value="RecG_wedge"/>
</dbReference>
<keyword evidence="13" id="KW-1185">Reference proteome</keyword>
<dbReference type="PROSITE" id="PS51192">
    <property type="entry name" value="HELICASE_ATP_BIND_1"/>
    <property type="match status" value="1"/>
</dbReference>
<dbReference type="SUPFAM" id="SSF50249">
    <property type="entry name" value="Nucleic acid-binding proteins"/>
    <property type="match status" value="1"/>
</dbReference>
<dbReference type="Pfam" id="PF00270">
    <property type="entry name" value="DEAD"/>
    <property type="match status" value="1"/>
</dbReference>
<accession>D0LI39</accession>
<dbReference type="GO" id="GO:0005524">
    <property type="term" value="F:ATP binding"/>
    <property type="evidence" value="ECO:0007669"/>
    <property type="project" value="UniProtKB-KW"/>
</dbReference>
<dbReference type="AlphaFoldDB" id="D0LI39"/>
<dbReference type="GO" id="GO:0006281">
    <property type="term" value="P:DNA repair"/>
    <property type="evidence" value="ECO:0007669"/>
    <property type="project" value="UniProtKB-KW"/>
</dbReference>
<dbReference type="PANTHER" id="PTHR47964:SF1">
    <property type="entry name" value="ATP-DEPENDENT DNA HELICASE HOMOLOG RECG, CHLOROPLASTIC"/>
    <property type="match status" value="1"/>
</dbReference>
<keyword evidence="7" id="KW-0234">DNA repair</keyword>
<evidence type="ECO:0000259" key="11">
    <source>
        <dbReference type="PROSITE" id="PS51194"/>
    </source>
</evidence>